<evidence type="ECO:0000256" key="1">
    <source>
        <dbReference type="SAM" id="MobiDB-lite"/>
    </source>
</evidence>
<proteinExistence type="predicted"/>
<feature type="compositionally biased region" description="Pro residues" evidence="1">
    <location>
        <begin position="464"/>
        <end position="473"/>
    </location>
</feature>
<name>A0ABQ5S380_9CHLO</name>
<keyword evidence="2" id="KW-0472">Membrane</keyword>
<feature type="compositionally biased region" description="Pro residues" evidence="1">
    <location>
        <begin position="409"/>
        <end position="422"/>
    </location>
</feature>
<feature type="region of interest" description="Disordered" evidence="1">
    <location>
        <begin position="451"/>
        <end position="495"/>
    </location>
</feature>
<keyword evidence="2" id="KW-1133">Transmembrane helix</keyword>
<sequence>MACVRQGAPVLYVAVFLASILTHSATAFYFENYVKWSNQTFKYGPTESNCRLAAVDFLDFVYAIIESAAPTVGTAQLTQACISCATAVDASLDYLPRSDPSVCPLLPYTNGSKLMVMALRRFVCFGAGGVEGGSSPAAGSCVVQVVDAIRKVGLLDRIRRLDPTLRFSQPLLGEICPAVWPAPPAPASCCGRSWSYLMAVIAQQSCSPELSQEYASLPGRCEGLLNRTIPGYCEASWPTDLLPLLAPPDKAVCGANLSVHGLINGSRCRTNQLSLTQSPSSVCDLWCGVVGELARIKSGEIPGPENSNNTNNANATTSTNRDGGGGPNLQTATIVILCVFSVLIFLLLVALAIFAWTVHQERRTMKREQYQFDADLMTLGQTVQEGKAPPPPAPPPSTPAAATGVMSVAPPPPTDSTPPTPTPRSTLTPAEAAAAAAAAAVIVIDGGDAAASATGASSSTRTPVYPPGPPLPGPAAEATTGPRASAPSYRSSNPSNTARALVFTSATASATAGGTAAATNTAEAIETASRSSKASKYESATSLYDKAAGLASVGLMRYSTPAGSDGNLQLAAASASAGVLTRPMSATVMPQRLRSHRLSLSGSETVTSAYQTAYSRDSYSVAGLAQEPSGSYITVRSTNVGVGVGGNGGGTAAAAATAAASITGGNGGSEAPSRALSTGAFAAFASSPTR</sequence>
<evidence type="ECO:0000313" key="4">
    <source>
        <dbReference type="Proteomes" id="UP001165090"/>
    </source>
</evidence>
<feature type="compositionally biased region" description="Low complexity" evidence="1">
    <location>
        <begin position="451"/>
        <end position="463"/>
    </location>
</feature>
<reference evidence="3 4" key="1">
    <citation type="journal article" date="2023" name="IScience">
        <title>Expanded male sex-determining region conserved during the evolution of homothallism in the green alga Volvox.</title>
        <authorList>
            <person name="Yamamoto K."/>
            <person name="Matsuzaki R."/>
            <person name="Mahakham W."/>
            <person name="Heman W."/>
            <person name="Sekimoto H."/>
            <person name="Kawachi M."/>
            <person name="Minakuchi Y."/>
            <person name="Toyoda A."/>
            <person name="Nozaki H."/>
        </authorList>
    </citation>
    <scope>NUCLEOTIDE SEQUENCE [LARGE SCALE GENOMIC DNA]</scope>
    <source>
        <strain evidence="3 4">NIES-4468</strain>
    </source>
</reference>
<dbReference type="Proteomes" id="UP001165090">
    <property type="component" value="Unassembled WGS sequence"/>
</dbReference>
<evidence type="ECO:0000256" key="2">
    <source>
        <dbReference type="SAM" id="Phobius"/>
    </source>
</evidence>
<feature type="region of interest" description="Disordered" evidence="1">
    <location>
        <begin position="298"/>
        <end position="326"/>
    </location>
</feature>
<feature type="compositionally biased region" description="Pro residues" evidence="1">
    <location>
        <begin position="388"/>
        <end position="398"/>
    </location>
</feature>
<keyword evidence="4" id="KW-1185">Reference proteome</keyword>
<feature type="transmembrane region" description="Helical" evidence="2">
    <location>
        <begin position="334"/>
        <end position="358"/>
    </location>
</feature>
<dbReference type="EMBL" id="BSDZ01000017">
    <property type="protein sequence ID" value="GLI63913.1"/>
    <property type="molecule type" value="Genomic_DNA"/>
</dbReference>
<protein>
    <submittedName>
        <fullName evidence="3">Uncharacterized protein</fullName>
    </submittedName>
</protein>
<accession>A0ABQ5S380</accession>
<evidence type="ECO:0000313" key="3">
    <source>
        <dbReference type="EMBL" id="GLI63913.1"/>
    </source>
</evidence>
<gene>
    <name evidence="3" type="ORF">VaNZ11_007052</name>
</gene>
<feature type="region of interest" description="Disordered" evidence="1">
    <location>
        <begin position="383"/>
        <end position="431"/>
    </location>
</feature>
<organism evidence="3 4">
    <name type="scientific">Volvox africanus</name>
    <dbReference type="NCBI Taxonomy" id="51714"/>
    <lineage>
        <taxon>Eukaryota</taxon>
        <taxon>Viridiplantae</taxon>
        <taxon>Chlorophyta</taxon>
        <taxon>core chlorophytes</taxon>
        <taxon>Chlorophyceae</taxon>
        <taxon>CS clade</taxon>
        <taxon>Chlamydomonadales</taxon>
        <taxon>Volvocaceae</taxon>
        <taxon>Volvox</taxon>
    </lineage>
</organism>
<comment type="caution">
    <text evidence="3">The sequence shown here is derived from an EMBL/GenBank/DDBJ whole genome shotgun (WGS) entry which is preliminary data.</text>
</comment>
<keyword evidence="2" id="KW-0812">Transmembrane</keyword>
<feature type="compositionally biased region" description="Low complexity" evidence="1">
    <location>
        <begin position="306"/>
        <end position="320"/>
    </location>
</feature>